<proteinExistence type="predicted"/>
<evidence type="ECO:0000313" key="2">
    <source>
        <dbReference type="EMBL" id="GAA1678239.1"/>
    </source>
</evidence>
<sequence length="109" mass="11644">MPIENLHGQPPTSTGNPSPRRATPDVDKAPRRPGSQGAAPRSPTPAPLSVHATHLWEPTNHFEPPETVGGYPKMDLAHKDKATVSYPARSLLSGSNHSPPAPGDIHLER</sequence>
<gene>
    <name evidence="2" type="ORF">GCM10009745_22230</name>
</gene>
<evidence type="ECO:0000313" key="3">
    <source>
        <dbReference type="Proteomes" id="UP001500280"/>
    </source>
</evidence>
<feature type="region of interest" description="Disordered" evidence="1">
    <location>
        <begin position="87"/>
        <end position="109"/>
    </location>
</feature>
<comment type="caution">
    <text evidence="2">The sequence shown here is derived from an EMBL/GenBank/DDBJ whole genome shotgun (WGS) entry which is preliminary data.</text>
</comment>
<dbReference type="EMBL" id="BAAANF010000007">
    <property type="protein sequence ID" value="GAA1678239.1"/>
    <property type="molecule type" value="Genomic_DNA"/>
</dbReference>
<evidence type="ECO:0000256" key="1">
    <source>
        <dbReference type="SAM" id="MobiDB-lite"/>
    </source>
</evidence>
<name>A0ABN2GXN1_9ACTN</name>
<feature type="region of interest" description="Disordered" evidence="1">
    <location>
        <begin position="1"/>
        <end position="74"/>
    </location>
</feature>
<organism evidence="2 3">
    <name type="scientific">Kribbella yunnanensis</name>
    <dbReference type="NCBI Taxonomy" id="190194"/>
    <lineage>
        <taxon>Bacteria</taxon>
        <taxon>Bacillati</taxon>
        <taxon>Actinomycetota</taxon>
        <taxon>Actinomycetes</taxon>
        <taxon>Propionibacteriales</taxon>
        <taxon>Kribbellaceae</taxon>
        <taxon>Kribbella</taxon>
    </lineage>
</organism>
<accession>A0ABN2GXN1</accession>
<keyword evidence="3" id="KW-1185">Reference proteome</keyword>
<protein>
    <submittedName>
        <fullName evidence="2">Uncharacterized protein</fullName>
    </submittedName>
</protein>
<dbReference type="Proteomes" id="UP001500280">
    <property type="component" value="Unassembled WGS sequence"/>
</dbReference>
<reference evidence="2 3" key="1">
    <citation type="journal article" date="2019" name="Int. J. Syst. Evol. Microbiol.">
        <title>The Global Catalogue of Microorganisms (GCM) 10K type strain sequencing project: providing services to taxonomists for standard genome sequencing and annotation.</title>
        <authorList>
            <consortium name="The Broad Institute Genomics Platform"/>
            <consortium name="The Broad Institute Genome Sequencing Center for Infectious Disease"/>
            <person name="Wu L."/>
            <person name="Ma J."/>
        </authorList>
    </citation>
    <scope>NUCLEOTIDE SEQUENCE [LARGE SCALE GENOMIC DNA]</scope>
    <source>
        <strain evidence="2 3">JCM 14307</strain>
    </source>
</reference>